<dbReference type="SMART" id="SM00091">
    <property type="entry name" value="PAS"/>
    <property type="match status" value="1"/>
</dbReference>
<dbReference type="InterPro" id="IPR004358">
    <property type="entry name" value="Sig_transdc_His_kin-like_C"/>
</dbReference>
<dbReference type="Gene3D" id="3.30.450.20">
    <property type="entry name" value="PAS domain"/>
    <property type="match status" value="1"/>
</dbReference>
<dbReference type="Proteomes" id="UP000464330">
    <property type="component" value="Chromosome"/>
</dbReference>
<dbReference type="CDD" id="cd00082">
    <property type="entry name" value="HisKA"/>
    <property type="match status" value="1"/>
</dbReference>
<dbReference type="RefSeq" id="WP_172422838.1">
    <property type="nucleotide sequence ID" value="NZ_CP019717.1"/>
</dbReference>
<feature type="domain" description="PAS" evidence="10">
    <location>
        <begin position="107"/>
        <end position="178"/>
    </location>
</feature>
<evidence type="ECO:0000256" key="5">
    <source>
        <dbReference type="ARBA" id="ARBA00022741"/>
    </source>
</evidence>
<dbReference type="InterPro" id="IPR000014">
    <property type="entry name" value="PAS"/>
</dbReference>
<evidence type="ECO:0000259" key="10">
    <source>
        <dbReference type="PROSITE" id="PS50112"/>
    </source>
</evidence>
<dbReference type="SUPFAM" id="SSF55874">
    <property type="entry name" value="ATPase domain of HSP90 chaperone/DNA topoisomerase II/histidine kinase"/>
    <property type="match status" value="1"/>
</dbReference>
<keyword evidence="8" id="KW-0902">Two-component regulatory system</keyword>
<dbReference type="EMBL" id="CP019717">
    <property type="protein sequence ID" value="QHZ49797.1"/>
    <property type="molecule type" value="Genomic_DNA"/>
</dbReference>
<evidence type="ECO:0000256" key="2">
    <source>
        <dbReference type="ARBA" id="ARBA00012438"/>
    </source>
</evidence>
<dbReference type="SUPFAM" id="SSF47384">
    <property type="entry name" value="Homodimeric domain of signal transducing histidine kinase"/>
    <property type="match status" value="1"/>
</dbReference>
<dbReference type="InterPro" id="IPR003594">
    <property type="entry name" value="HATPase_dom"/>
</dbReference>
<evidence type="ECO:0000256" key="1">
    <source>
        <dbReference type="ARBA" id="ARBA00000085"/>
    </source>
</evidence>
<dbReference type="Pfam" id="PF02518">
    <property type="entry name" value="HATPase_c"/>
    <property type="match status" value="1"/>
</dbReference>
<evidence type="ECO:0000313" key="11">
    <source>
        <dbReference type="EMBL" id="QHZ49797.1"/>
    </source>
</evidence>
<dbReference type="InterPro" id="IPR003661">
    <property type="entry name" value="HisK_dim/P_dom"/>
</dbReference>
<evidence type="ECO:0000259" key="9">
    <source>
        <dbReference type="PROSITE" id="PS50109"/>
    </source>
</evidence>
<organism evidence="11 12">
    <name type="scientific">Paenibacillus larvae subsp. larvae</name>
    <dbReference type="NCBI Taxonomy" id="147375"/>
    <lineage>
        <taxon>Bacteria</taxon>
        <taxon>Bacillati</taxon>
        <taxon>Bacillota</taxon>
        <taxon>Bacilli</taxon>
        <taxon>Bacillales</taxon>
        <taxon>Paenibacillaceae</taxon>
        <taxon>Paenibacillus</taxon>
    </lineage>
</organism>
<dbReference type="AlphaFoldDB" id="A0A6C0QM76"/>
<evidence type="ECO:0000256" key="6">
    <source>
        <dbReference type="ARBA" id="ARBA00022777"/>
    </source>
</evidence>
<dbReference type="InterPro" id="IPR036890">
    <property type="entry name" value="HATPase_C_sf"/>
</dbReference>
<dbReference type="InterPro" id="IPR036097">
    <property type="entry name" value="HisK_dim/P_sf"/>
</dbReference>
<dbReference type="SMART" id="SM00388">
    <property type="entry name" value="HisKA"/>
    <property type="match status" value="1"/>
</dbReference>
<dbReference type="Pfam" id="PF12860">
    <property type="entry name" value="PAS_7"/>
    <property type="match status" value="1"/>
</dbReference>
<dbReference type="SUPFAM" id="SSF55785">
    <property type="entry name" value="PYP-like sensor domain (PAS domain)"/>
    <property type="match status" value="1"/>
</dbReference>
<keyword evidence="7" id="KW-0067">ATP-binding</keyword>
<dbReference type="InterPro" id="IPR005467">
    <property type="entry name" value="His_kinase_dom"/>
</dbReference>
<evidence type="ECO:0000313" key="12">
    <source>
        <dbReference type="Proteomes" id="UP000464330"/>
    </source>
</evidence>
<evidence type="ECO:0000256" key="3">
    <source>
        <dbReference type="ARBA" id="ARBA00022553"/>
    </source>
</evidence>
<dbReference type="Gene3D" id="3.30.565.10">
    <property type="entry name" value="Histidine kinase-like ATPase, C-terminal domain"/>
    <property type="match status" value="1"/>
</dbReference>
<dbReference type="PANTHER" id="PTHR43065:SF46">
    <property type="entry name" value="C4-DICARBOXYLATE TRANSPORT SENSOR PROTEIN DCTB"/>
    <property type="match status" value="1"/>
</dbReference>
<dbReference type="PANTHER" id="PTHR43065">
    <property type="entry name" value="SENSOR HISTIDINE KINASE"/>
    <property type="match status" value="1"/>
</dbReference>
<dbReference type="PROSITE" id="PS50109">
    <property type="entry name" value="HIS_KIN"/>
    <property type="match status" value="1"/>
</dbReference>
<evidence type="ECO:0000256" key="8">
    <source>
        <dbReference type="ARBA" id="ARBA00023012"/>
    </source>
</evidence>
<reference evidence="11 12" key="1">
    <citation type="journal article" date="2020" name="Int. J. Med. Microbiol.">
        <title>Discovery of Paenibacillus larvae ERIC V: Phenotypic and genomic comparison to genotypes ERIC I-IV reveal different inventories of virulence factors which correlate with epidemiological prevalences of American Foulbrood.</title>
        <authorList>
            <person name="Beims H."/>
            <person name="Bunk B."/>
            <person name="Erler S."/>
            <person name="Mohr K.I."/>
            <person name="Sproer C."/>
            <person name="Pradella S."/>
            <person name="Gunther G."/>
            <person name="Rohde M."/>
            <person name="von der Ohe W."/>
            <person name="Steinert M."/>
        </authorList>
    </citation>
    <scope>NUCLEOTIDE SEQUENCE [LARGE SCALE GENOMIC DNA]</scope>
    <source>
        <strain evidence="11">Eric_V</strain>
    </source>
</reference>
<dbReference type="PRINTS" id="PR00344">
    <property type="entry name" value="BCTRLSENSOR"/>
</dbReference>
<gene>
    <name evidence="11" type="primary">kinA</name>
    <name evidence="11" type="ORF">ERICV_00611</name>
</gene>
<feature type="domain" description="Histidine kinase" evidence="9">
    <location>
        <begin position="242"/>
        <end position="453"/>
    </location>
</feature>
<dbReference type="InterPro" id="IPR035965">
    <property type="entry name" value="PAS-like_dom_sf"/>
</dbReference>
<dbReference type="GO" id="GO:0000155">
    <property type="term" value="F:phosphorelay sensor kinase activity"/>
    <property type="evidence" value="ECO:0007669"/>
    <property type="project" value="InterPro"/>
</dbReference>
<sequence length="464" mass="52412">MTDIRQLYLQHLHQFVTGGSEDSMGYRSVLGPVLTAYLPEDLIAMHEECMLSIIRHADAEEALRMYHKSFLFLMELIAYCRIGSREAAAATDWRELLLQSEHSARTVKSKYENVLQHMDSGIALFDQDGYLTFANVKLGQFLGIPRRSILGYHFYHLIRHPDLGKSTKRLLYKLYKEMIVLGNPFQEVTNLRGRHLLVTAKFDDELDGDILISVKDVTEFKKIEQSAYYNDKLAMLGKIAAAIAHEIRNPLTSIRGFIQLLQPELSKLGKEDYGKIIIDEIDRANDIIYEFLNSSKPTKPVKQKILISSLLKEVVMLFESEALLRGCQIKITEADSDLWVRVDTKQLKQVFSNLVKNAVEILTASGEGQQGMIEIKAKKKEKQAFIQVRDNGPGMDEHTLSRLFDPFFTTKEEGTGLGLSVSYNIIKNHGGTIVAESEKGRGTVFNIELPLEGGMANCATGFMK</sequence>
<dbReference type="SMART" id="SM00387">
    <property type="entry name" value="HATPase_c"/>
    <property type="match status" value="1"/>
</dbReference>
<protein>
    <recommendedName>
        <fullName evidence="2">histidine kinase</fullName>
        <ecNumber evidence="2">2.7.13.3</ecNumber>
    </recommendedName>
</protein>
<evidence type="ECO:0000256" key="7">
    <source>
        <dbReference type="ARBA" id="ARBA00022840"/>
    </source>
</evidence>
<accession>A0A6C0QM76</accession>
<dbReference type="GO" id="GO:0005524">
    <property type="term" value="F:ATP binding"/>
    <property type="evidence" value="ECO:0007669"/>
    <property type="project" value="UniProtKB-KW"/>
</dbReference>
<keyword evidence="5" id="KW-0547">Nucleotide-binding</keyword>
<comment type="catalytic activity">
    <reaction evidence="1">
        <text>ATP + protein L-histidine = ADP + protein N-phospho-L-histidine.</text>
        <dbReference type="EC" id="2.7.13.3"/>
    </reaction>
</comment>
<keyword evidence="4 11" id="KW-0808">Transferase</keyword>
<dbReference type="Pfam" id="PF00512">
    <property type="entry name" value="HisKA"/>
    <property type="match status" value="1"/>
</dbReference>
<proteinExistence type="predicted"/>
<evidence type="ECO:0000256" key="4">
    <source>
        <dbReference type="ARBA" id="ARBA00022679"/>
    </source>
</evidence>
<name>A0A6C0QM76_9BACL</name>
<keyword evidence="6 11" id="KW-0418">Kinase</keyword>
<dbReference type="Gene3D" id="1.10.287.130">
    <property type="match status" value="1"/>
</dbReference>
<keyword evidence="3" id="KW-0597">Phosphoprotein</keyword>
<dbReference type="EC" id="2.7.13.3" evidence="2"/>
<dbReference type="PROSITE" id="PS50112">
    <property type="entry name" value="PAS"/>
    <property type="match status" value="1"/>
</dbReference>